<dbReference type="GO" id="GO:0003688">
    <property type="term" value="F:DNA replication origin binding"/>
    <property type="evidence" value="ECO:0007669"/>
    <property type="project" value="TreeGrafter"/>
</dbReference>
<dbReference type="Gene3D" id="3.30.420.10">
    <property type="entry name" value="Ribonuclease H-like superfamily/Ribonuclease H"/>
    <property type="match status" value="1"/>
</dbReference>
<dbReference type="CDD" id="cd05776">
    <property type="entry name" value="DNA_polB_alpha_exo"/>
    <property type="match status" value="1"/>
</dbReference>
<dbReference type="SMART" id="SM00486">
    <property type="entry name" value="POLBc"/>
    <property type="match status" value="1"/>
</dbReference>
<comment type="caution">
    <text evidence="18">The sequence shown here is derived from an EMBL/GenBank/DDBJ whole genome shotgun (WGS) entry which is preliminary data.</text>
</comment>
<evidence type="ECO:0000256" key="8">
    <source>
        <dbReference type="ARBA" id="ARBA00022833"/>
    </source>
</evidence>
<dbReference type="Gene3D" id="1.10.287.690">
    <property type="entry name" value="Helix hairpin bin"/>
    <property type="match status" value="1"/>
</dbReference>
<protein>
    <recommendedName>
        <fullName evidence="12">DNA polymerase</fullName>
        <ecNumber evidence="12">2.7.7.7</ecNumber>
    </recommendedName>
</protein>
<dbReference type="InterPro" id="IPR042087">
    <property type="entry name" value="DNA_pol_B_thumb"/>
</dbReference>
<evidence type="ECO:0000256" key="5">
    <source>
        <dbReference type="ARBA" id="ARBA00022705"/>
    </source>
</evidence>
<dbReference type="InterPro" id="IPR012337">
    <property type="entry name" value="RNaseH-like_sf"/>
</dbReference>
<keyword evidence="11" id="KW-0539">Nucleus</keyword>
<dbReference type="SUPFAM" id="SSF56672">
    <property type="entry name" value="DNA/RNA polymerases"/>
    <property type="match status" value="1"/>
</dbReference>
<dbReference type="NCBIfam" id="TIGR00592">
    <property type="entry name" value="pol2"/>
    <property type="match status" value="1"/>
</dbReference>
<feature type="domain" description="DNA-directed DNA polymerase family B exonuclease" evidence="15">
    <location>
        <begin position="401"/>
        <end position="638"/>
    </location>
</feature>
<dbReference type="InterPro" id="IPR045846">
    <property type="entry name" value="POLBc_alpha"/>
</dbReference>
<organism evidence="18 19">
    <name type="scientific">Leptotrombidium deliense</name>
    <dbReference type="NCBI Taxonomy" id="299467"/>
    <lineage>
        <taxon>Eukaryota</taxon>
        <taxon>Metazoa</taxon>
        <taxon>Ecdysozoa</taxon>
        <taxon>Arthropoda</taxon>
        <taxon>Chelicerata</taxon>
        <taxon>Arachnida</taxon>
        <taxon>Acari</taxon>
        <taxon>Acariformes</taxon>
        <taxon>Trombidiformes</taxon>
        <taxon>Prostigmata</taxon>
        <taxon>Anystina</taxon>
        <taxon>Parasitengona</taxon>
        <taxon>Trombiculoidea</taxon>
        <taxon>Trombiculidae</taxon>
        <taxon>Leptotrombidium</taxon>
    </lineage>
</organism>
<evidence type="ECO:0000313" key="18">
    <source>
        <dbReference type="EMBL" id="RWS28943.1"/>
    </source>
</evidence>
<dbReference type="GO" id="GO:0003682">
    <property type="term" value="F:chromatin binding"/>
    <property type="evidence" value="ECO:0007669"/>
    <property type="project" value="TreeGrafter"/>
</dbReference>
<dbReference type="FunFam" id="1.10.287.690:FF:000003">
    <property type="entry name" value="DNA polymerase"/>
    <property type="match status" value="1"/>
</dbReference>
<dbReference type="GO" id="GO:0003887">
    <property type="term" value="F:DNA-directed DNA polymerase activity"/>
    <property type="evidence" value="ECO:0007669"/>
    <property type="project" value="UniProtKB-KW"/>
</dbReference>
<evidence type="ECO:0000313" key="19">
    <source>
        <dbReference type="Proteomes" id="UP000288716"/>
    </source>
</evidence>
<dbReference type="EC" id="2.7.7.7" evidence="12"/>
<evidence type="ECO:0000256" key="12">
    <source>
        <dbReference type="RuleBase" id="RU000442"/>
    </source>
</evidence>
<evidence type="ECO:0000256" key="10">
    <source>
        <dbReference type="ARBA" id="ARBA00023125"/>
    </source>
</evidence>
<dbReference type="InterPro" id="IPR036397">
    <property type="entry name" value="RNaseH_sf"/>
</dbReference>
<gene>
    <name evidence="18" type="ORF">B4U80_08517</name>
</gene>
<keyword evidence="7" id="KW-0863">Zinc-finger</keyword>
<evidence type="ECO:0000259" key="17">
    <source>
        <dbReference type="Pfam" id="PF12254"/>
    </source>
</evidence>
<evidence type="ECO:0000256" key="7">
    <source>
        <dbReference type="ARBA" id="ARBA00022771"/>
    </source>
</evidence>
<dbReference type="Gene3D" id="2.40.50.730">
    <property type="match status" value="1"/>
</dbReference>
<dbReference type="InterPro" id="IPR006134">
    <property type="entry name" value="DNA-dir_DNA_pol_B_multi_dom"/>
</dbReference>
<dbReference type="InterPro" id="IPR015088">
    <property type="entry name" value="Znf_DNA-dir_DNA_pol_B_alpha"/>
</dbReference>
<dbReference type="VEuPathDB" id="VectorBase:LDEU003097"/>
<keyword evidence="9 12" id="KW-0239">DNA-directed DNA polymerase</keyword>
<dbReference type="CDD" id="cd05532">
    <property type="entry name" value="POLBc_alpha"/>
    <property type="match status" value="1"/>
</dbReference>
<feature type="domain" description="DNA-directed DNA polymerase family B multifunctional" evidence="14">
    <location>
        <begin position="703"/>
        <end position="1155"/>
    </location>
</feature>
<dbReference type="InterPro" id="IPR006133">
    <property type="entry name" value="DNA-dir_DNA_pol_B_exonuc"/>
</dbReference>
<dbReference type="SUPFAM" id="SSF53098">
    <property type="entry name" value="Ribonuclease H-like"/>
    <property type="match status" value="1"/>
</dbReference>
<keyword evidence="5 12" id="KW-0235">DNA replication</keyword>
<dbReference type="Pfam" id="PF08996">
    <property type="entry name" value="zf-DNA_Pol"/>
    <property type="match status" value="1"/>
</dbReference>
<dbReference type="Pfam" id="PF03104">
    <property type="entry name" value="DNA_pol_B_exo1"/>
    <property type="match status" value="1"/>
</dbReference>
<dbReference type="InterPro" id="IPR023211">
    <property type="entry name" value="DNA_pol_palm_dom_sf"/>
</dbReference>
<dbReference type="GO" id="GO:1902975">
    <property type="term" value="P:mitotic DNA replication initiation"/>
    <property type="evidence" value="ECO:0007669"/>
    <property type="project" value="InterPro"/>
</dbReference>
<name>A0A443SN85_9ACAR</name>
<dbReference type="FunFam" id="1.10.132.60:FF:000004">
    <property type="entry name" value="DNA polymerase"/>
    <property type="match status" value="1"/>
</dbReference>
<comment type="similarity">
    <text evidence="2 12">Belongs to the DNA polymerase type-B family.</text>
</comment>
<evidence type="ECO:0000259" key="15">
    <source>
        <dbReference type="Pfam" id="PF03104"/>
    </source>
</evidence>
<evidence type="ECO:0000256" key="1">
    <source>
        <dbReference type="ARBA" id="ARBA00004123"/>
    </source>
</evidence>
<dbReference type="PANTHER" id="PTHR45861:SF1">
    <property type="entry name" value="DNA POLYMERASE ALPHA CATALYTIC SUBUNIT"/>
    <property type="match status" value="1"/>
</dbReference>
<feature type="domain" description="DNA polymerase alpha catalytic subunit N-terminal" evidence="17">
    <location>
        <begin position="23"/>
        <end position="86"/>
    </location>
</feature>
<dbReference type="PROSITE" id="PS00116">
    <property type="entry name" value="DNA_POLYMERASE_B"/>
    <property type="match status" value="1"/>
</dbReference>
<dbReference type="Gene3D" id="3.30.70.2820">
    <property type="match status" value="1"/>
</dbReference>
<keyword evidence="8" id="KW-0862">Zinc</keyword>
<evidence type="ECO:0000256" key="9">
    <source>
        <dbReference type="ARBA" id="ARBA00022932"/>
    </source>
</evidence>
<reference evidence="18 19" key="1">
    <citation type="journal article" date="2018" name="Gigascience">
        <title>Genomes of trombidid mites reveal novel predicted allergens and laterally-transferred genes associated with secondary metabolism.</title>
        <authorList>
            <person name="Dong X."/>
            <person name="Chaisiri K."/>
            <person name="Xia D."/>
            <person name="Armstrong S.D."/>
            <person name="Fang Y."/>
            <person name="Donnelly M.J."/>
            <person name="Kadowaki T."/>
            <person name="McGarry J.W."/>
            <person name="Darby A.C."/>
            <person name="Makepeace B.L."/>
        </authorList>
    </citation>
    <scope>NUCLEOTIDE SEQUENCE [LARGE SCALE GENOMIC DNA]</scope>
    <source>
        <strain evidence="18">UoL-UT</strain>
    </source>
</reference>
<proteinExistence type="inferred from homology"/>
<dbReference type="Gene3D" id="1.10.132.60">
    <property type="entry name" value="DNA polymerase family B, C-terminal domain"/>
    <property type="match status" value="1"/>
</dbReference>
<dbReference type="GO" id="GO:0000166">
    <property type="term" value="F:nucleotide binding"/>
    <property type="evidence" value="ECO:0007669"/>
    <property type="project" value="InterPro"/>
</dbReference>
<dbReference type="Gene3D" id="1.10.3200.20">
    <property type="entry name" value="DNA Polymerase alpha, zinc finger"/>
    <property type="match status" value="1"/>
</dbReference>
<dbReference type="InterPro" id="IPR043502">
    <property type="entry name" value="DNA/RNA_pol_sf"/>
</dbReference>
<dbReference type="Proteomes" id="UP000288716">
    <property type="component" value="Unassembled WGS sequence"/>
</dbReference>
<dbReference type="InterPro" id="IPR024647">
    <property type="entry name" value="DNA_pol_a_cat_su_N"/>
</dbReference>
<keyword evidence="4 12" id="KW-0548">Nucleotidyltransferase</keyword>
<dbReference type="InterPro" id="IPR038256">
    <property type="entry name" value="Pol_alpha_znc_sf"/>
</dbReference>
<dbReference type="GO" id="GO:0033554">
    <property type="term" value="P:cellular response to stress"/>
    <property type="evidence" value="ECO:0007669"/>
    <property type="project" value="UniProtKB-ARBA"/>
</dbReference>
<dbReference type="GO" id="GO:0003697">
    <property type="term" value="F:single-stranded DNA binding"/>
    <property type="evidence" value="ECO:0007669"/>
    <property type="project" value="TreeGrafter"/>
</dbReference>
<evidence type="ECO:0000259" key="14">
    <source>
        <dbReference type="Pfam" id="PF00136"/>
    </source>
</evidence>
<dbReference type="GO" id="GO:0005658">
    <property type="term" value="C:alpha DNA polymerase:primase complex"/>
    <property type="evidence" value="ECO:0007669"/>
    <property type="project" value="TreeGrafter"/>
</dbReference>
<comment type="catalytic activity">
    <reaction evidence="12">
        <text>DNA(n) + a 2'-deoxyribonucleoside 5'-triphosphate = DNA(n+1) + diphosphate</text>
        <dbReference type="Rhea" id="RHEA:22508"/>
        <dbReference type="Rhea" id="RHEA-COMP:17339"/>
        <dbReference type="Rhea" id="RHEA-COMP:17340"/>
        <dbReference type="ChEBI" id="CHEBI:33019"/>
        <dbReference type="ChEBI" id="CHEBI:61560"/>
        <dbReference type="ChEBI" id="CHEBI:173112"/>
        <dbReference type="EC" id="2.7.7.7"/>
    </reaction>
</comment>
<dbReference type="OrthoDB" id="6755010at2759"/>
<dbReference type="InterPro" id="IPR017964">
    <property type="entry name" value="DNA-dir_DNA_pol_B_CS"/>
</dbReference>
<dbReference type="STRING" id="299467.A0A443SN85"/>
<comment type="subcellular location">
    <subcellularLocation>
        <location evidence="1">Nucleus</location>
    </subcellularLocation>
</comment>
<evidence type="ECO:0000256" key="11">
    <source>
        <dbReference type="ARBA" id="ARBA00023242"/>
    </source>
</evidence>
<keyword evidence="10 12" id="KW-0238">DNA-binding</keyword>
<evidence type="ECO:0000256" key="2">
    <source>
        <dbReference type="ARBA" id="ARBA00005755"/>
    </source>
</evidence>
<dbReference type="SUPFAM" id="SSF90234">
    <property type="entry name" value="Zinc finger domain of DNA polymerase-alpha"/>
    <property type="match status" value="1"/>
</dbReference>
<keyword evidence="19" id="KW-1185">Reference proteome</keyword>
<dbReference type="GO" id="GO:0008270">
    <property type="term" value="F:zinc ion binding"/>
    <property type="evidence" value="ECO:0007669"/>
    <property type="project" value="UniProtKB-KW"/>
</dbReference>
<evidence type="ECO:0000256" key="13">
    <source>
        <dbReference type="SAM" id="MobiDB-lite"/>
    </source>
</evidence>
<evidence type="ECO:0000259" key="16">
    <source>
        <dbReference type="Pfam" id="PF08996"/>
    </source>
</evidence>
<dbReference type="GO" id="GO:0006272">
    <property type="term" value="P:leading strand elongation"/>
    <property type="evidence" value="ECO:0007669"/>
    <property type="project" value="TreeGrafter"/>
</dbReference>
<sequence length="1386" mass="159349">MEDGDSKVTRNRRAKKKDLSSALAKLKQIRGGDSKLRLDIKEEENVYDMVDEEEYSGIVQKRLEDDWIVDDEGLENYVEDGREIFDEDFDGEEAPRGKKRKNIISIHDEERVPKKNIKNYFMRQQRMEQKVNENKKVDLDKDDFLKQLIGEVNATNDASSSSGDTTASQSLVKPLKLLKKKAAPTNPFETKPVIEELDWKPHPDRRGIDGNPANDAKDKVLLCIRNKVLETEEYGDEIGDKTSGPVFGVNANNQSKSEANYSTPSSNDIINNLDYITEGSEKFVKLYWTDAYDGWVPGTVYIFGKIFVKSVEKYVSCCVVVGNIQRRIHFLSNGDPDDTYKEFEESVAGKYKISKYVAKTVKKFYAFEKEDVPSEADYLEVLYPASNNVLPNSLKGKHFSAVFGTNQSSLERLLLELRVKGPSWIKIRNPVFESVHSSWCKVEMKVESFLDQITVLDDQSIPPLTLMSLKLKTYTNPKLNQKEIIAISCLCNNNYDIESGSASKYDDHFCIVTKPVSSADIILPYDFNTANLSKLSTKTKVFVMGSERELLNFFMAKFGQIDADIVVGHDILNFDLELIFQRLTHYKYGQWSKLGRFKRTELPHKSKNKTPVTAGRLVCDIKLSAKELIRLKDYELTELVAEIMRKSRFEVEQRMLPAFYKSTPQLLKLINFLMVDNEFILSILQELNILPLALQITKIAGNVMSRTLLGGRSERNEFLLLHAFSEKGYIVPDKYGKFSEKLDDKPTVETEDGDKNSLRRKPAYTGGLVLEPKVGFYDQFILLMDFNSLYPSIIQEYNICFTTVTRKKGIINDDEEYIPEEPSKQIEEGILSVEIRKLVESRREVKKLMCQKDLSDELKLRYDVKQKALKLTANSMYGCLGFKNSRFYAKPLAALITFKGREILMKTKTMVENMGLEVIYGDTDSIMINTNCDDYEKCHQIGGKIQTEINSLYKLLEIEIDGVFKRMLLLKKKKYACLTVKGDNVKSLKYNKEIKGLDIVRRDWSVLAKKAGEMVIEEILSLNNNSNDIIEKIHNYLRDLGEKIKNNEIPVENYVISKQLTKNPEDYRDRKGLSHVSVALFCNTSGKFEKKFRAGDTVPYVICLKEQDDDDFNKLTNTQRAFHPEVLRDDNNLKVDTKYYLSQQVYPVVSRLIDPLEGTDRYLVAEFLGIEDCVENKARQVNIELDALVVDDKSRFDTCKSAVFQCTNCKKEFEIRDAFVGEFNKEEIPCFTLEKCPHCHHIFNDDCIIKLKNQLLCCIRAFISDYYNNWMICEDPVCGHKSRAFTGPMAKRGPLCPQCSDSVLIPEITDLQVYLQIEFFCHLFNLQSYVDKFKTDEIKYAIISKWQKTYDEFLKIVLSFKASLEFNTIDLTTIFQGTYFQIAKKQ</sequence>
<dbReference type="InterPro" id="IPR006172">
    <property type="entry name" value="DNA-dir_DNA_pol_B"/>
</dbReference>
<dbReference type="GO" id="GO:0006273">
    <property type="term" value="P:lagging strand elongation"/>
    <property type="evidence" value="ECO:0007669"/>
    <property type="project" value="TreeGrafter"/>
</dbReference>
<evidence type="ECO:0000256" key="3">
    <source>
        <dbReference type="ARBA" id="ARBA00022679"/>
    </source>
</evidence>
<dbReference type="EMBL" id="NCKV01001143">
    <property type="protein sequence ID" value="RWS28943.1"/>
    <property type="molecule type" value="Genomic_DNA"/>
</dbReference>
<dbReference type="PRINTS" id="PR00106">
    <property type="entry name" value="DNAPOLB"/>
</dbReference>
<evidence type="ECO:0000256" key="6">
    <source>
        <dbReference type="ARBA" id="ARBA00022723"/>
    </source>
</evidence>
<dbReference type="Gene3D" id="3.90.1600.10">
    <property type="entry name" value="Palm domain of DNA polymerase"/>
    <property type="match status" value="1"/>
</dbReference>
<evidence type="ECO:0000256" key="4">
    <source>
        <dbReference type="ARBA" id="ARBA00022695"/>
    </source>
</evidence>
<dbReference type="PANTHER" id="PTHR45861">
    <property type="entry name" value="DNA POLYMERASE ALPHA CATALYTIC SUBUNIT"/>
    <property type="match status" value="1"/>
</dbReference>
<feature type="region of interest" description="Disordered" evidence="13">
    <location>
        <begin position="1"/>
        <end position="21"/>
    </location>
</feature>
<keyword evidence="6" id="KW-0479">Metal-binding</keyword>
<accession>A0A443SN85</accession>
<feature type="domain" description="Zinc finger DNA-directed DNA polymerase family B alpha" evidence="16">
    <location>
        <begin position="1190"/>
        <end position="1375"/>
    </location>
</feature>
<keyword evidence="3 12" id="KW-0808">Transferase</keyword>
<dbReference type="Pfam" id="PF00136">
    <property type="entry name" value="DNA_pol_B"/>
    <property type="match status" value="1"/>
</dbReference>
<dbReference type="Pfam" id="PF12254">
    <property type="entry name" value="DNA_pol_alpha_N"/>
    <property type="match status" value="1"/>
</dbReference>